<evidence type="ECO:0000256" key="2">
    <source>
        <dbReference type="ARBA" id="ARBA00022475"/>
    </source>
</evidence>
<evidence type="ECO:0000256" key="3">
    <source>
        <dbReference type="ARBA" id="ARBA00022692"/>
    </source>
</evidence>
<feature type="transmembrane region" description="Helical" evidence="6">
    <location>
        <begin position="111"/>
        <end position="128"/>
    </location>
</feature>
<keyword evidence="8" id="KW-1185">Reference proteome</keyword>
<evidence type="ECO:0000256" key="5">
    <source>
        <dbReference type="ARBA" id="ARBA00023136"/>
    </source>
</evidence>
<keyword evidence="3 6" id="KW-0812">Transmembrane</keyword>
<evidence type="ECO:0000313" key="8">
    <source>
        <dbReference type="Proteomes" id="UP001589628"/>
    </source>
</evidence>
<evidence type="ECO:0000256" key="1">
    <source>
        <dbReference type="ARBA" id="ARBA00004651"/>
    </source>
</evidence>
<feature type="transmembrane region" description="Helical" evidence="6">
    <location>
        <begin position="173"/>
        <end position="202"/>
    </location>
</feature>
<keyword evidence="5 6" id="KW-0472">Membrane</keyword>
<protein>
    <submittedName>
        <fullName evidence="7">Na/Pi cotransporter family protein</fullName>
    </submittedName>
</protein>
<reference evidence="7 8" key="1">
    <citation type="submission" date="2024-09" db="EMBL/GenBank/DDBJ databases">
        <authorList>
            <person name="Sun Q."/>
            <person name="Mori K."/>
        </authorList>
    </citation>
    <scope>NUCLEOTIDE SEQUENCE [LARGE SCALE GENOMIC DNA]</scope>
    <source>
        <strain evidence="7 8">ATCC 51285</strain>
    </source>
</reference>
<organism evidence="7 8">
    <name type="scientific">Balneatrix alpica</name>
    <dbReference type="NCBI Taxonomy" id="75684"/>
    <lineage>
        <taxon>Bacteria</taxon>
        <taxon>Pseudomonadati</taxon>
        <taxon>Pseudomonadota</taxon>
        <taxon>Gammaproteobacteria</taxon>
        <taxon>Oceanospirillales</taxon>
        <taxon>Balneatrichaceae</taxon>
        <taxon>Balneatrix</taxon>
    </lineage>
</organism>
<proteinExistence type="predicted"/>
<keyword evidence="4 6" id="KW-1133">Transmembrane helix</keyword>
<feature type="transmembrane region" description="Helical" evidence="6">
    <location>
        <begin position="85"/>
        <end position="105"/>
    </location>
</feature>
<comment type="caution">
    <text evidence="7">The sequence shown here is derived from an EMBL/GenBank/DDBJ whole genome shotgun (WGS) entry which is preliminary data.</text>
</comment>
<sequence length="536" mass="57185">MTLTMVSTTLGGLGLFLLGMQLLTEGLKALAGSRLHEWLQRAAHSDQRAILSGTLITALVQSSSAVTVATLGFVNAGLLSLRQAIAIVFGCNLGTTMTGWMVALLGLKLDIGALALPMIGLGMLAQLLPRPLLQASGQSLSGLGLFFLGINLLKDGLAGWNAGLILPGQDLPLLGQLLLLIGVGTLLTAIMQSSSAVLALVLSATVSLNLPLSLAAALVIGANLGTTSTAILAVIGATANAKRVAAAHILFNLLTAAVGLLLLLGLHPALSQWQSQEPASVLAAFHTGFNLLGILLLWPLLTRLTLWLQTRFQQQEHQPSQPQYVDTTLLATPALALEALDLELARLGSLSLQQAQAALSSESGPDRLQQEWETLQQHLDQHITELGRQPLSVEQGQRLSLLLRISHYYQDVRHQANTLATQLQARPLPTASALSQRLLQLQQDGVALLELARPHGRYFCDPAALEHSLQRLQQGYQQSKQLLFEAGSQGQLPLQEMLAWLDIGGRLEHLAELAVKAHRHRASLFVTTDQSHAGAA</sequence>
<dbReference type="RefSeq" id="WP_051527488.1">
    <property type="nucleotide sequence ID" value="NZ_JBHLZN010000002.1"/>
</dbReference>
<feature type="transmembrane region" description="Helical" evidence="6">
    <location>
        <begin position="279"/>
        <end position="301"/>
    </location>
</feature>
<feature type="transmembrane region" description="Helical" evidence="6">
    <location>
        <begin position="245"/>
        <end position="267"/>
    </location>
</feature>
<dbReference type="NCBIfam" id="NF037997">
    <property type="entry name" value="Na_Pi_symport"/>
    <property type="match status" value="1"/>
</dbReference>
<name>A0ABV5ZBA3_9GAMM</name>
<dbReference type="EMBL" id="JBHLZN010000002">
    <property type="protein sequence ID" value="MFB9886554.1"/>
    <property type="molecule type" value="Genomic_DNA"/>
</dbReference>
<keyword evidence="2" id="KW-1003">Cell membrane</keyword>
<feature type="transmembrane region" description="Helical" evidence="6">
    <location>
        <begin position="50"/>
        <end position="73"/>
    </location>
</feature>
<dbReference type="Pfam" id="PF02690">
    <property type="entry name" value="Na_Pi_cotrans"/>
    <property type="match status" value="2"/>
</dbReference>
<dbReference type="PANTHER" id="PTHR10010:SF46">
    <property type="entry name" value="SODIUM-DEPENDENT PHOSPHATE TRANSPORT PROTEIN 2B"/>
    <property type="match status" value="1"/>
</dbReference>
<accession>A0ABV5ZBA3</accession>
<feature type="transmembrane region" description="Helical" evidence="6">
    <location>
        <begin position="214"/>
        <end position="239"/>
    </location>
</feature>
<gene>
    <name evidence="7" type="ORF">ACFFLH_09040</name>
</gene>
<evidence type="ECO:0000256" key="6">
    <source>
        <dbReference type="SAM" id="Phobius"/>
    </source>
</evidence>
<evidence type="ECO:0000313" key="7">
    <source>
        <dbReference type="EMBL" id="MFB9886554.1"/>
    </source>
</evidence>
<dbReference type="PANTHER" id="PTHR10010">
    <property type="entry name" value="SOLUTE CARRIER FAMILY 34 SODIUM PHOSPHATE , MEMBER 2-RELATED"/>
    <property type="match status" value="1"/>
</dbReference>
<dbReference type="Proteomes" id="UP001589628">
    <property type="component" value="Unassembled WGS sequence"/>
</dbReference>
<evidence type="ECO:0000256" key="4">
    <source>
        <dbReference type="ARBA" id="ARBA00022989"/>
    </source>
</evidence>
<comment type="subcellular location">
    <subcellularLocation>
        <location evidence="1">Cell membrane</location>
        <topology evidence="1">Multi-pass membrane protein</topology>
    </subcellularLocation>
</comment>
<dbReference type="InterPro" id="IPR003841">
    <property type="entry name" value="Na/Pi_transpt"/>
</dbReference>